<dbReference type="PROSITE" id="PS50011">
    <property type="entry name" value="PROTEIN_KINASE_DOM"/>
    <property type="match status" value="1"/>
</dbReference>
<proteinExistence type="predicted"/>
<dbReference type="InterPro" id="IPR050994">
    <property type="entry name" value="At_inactive_RLKs"/>
</dbReference>
<keyword evidence="2" id="KW-0812">Transmembrane</keyword>
<gene>
    <name evidence="4" type="ORF">ILEXP_LOCUS1799</name>
</gene>
<evidence type="ECO:0000259" key="3">
    <source>
        <dbReference type="PROSITE" id="PS50011"/>
    </source>
</evidence>
<dbReference type="AlphaFoldDB" id="A0ABC8QQ82"/>
<dbReference type="Gene3D" id="3.30.200.20">
    <property type="entry name" value="Phosphorylase Kinase, domain 1"/>
    <property type="match status" value="1"/>
</dbReference>
<dbReference type="Proteomes" id="UP001642360">
    <property type="component" value="Unassembled WGS sequence"/>
</dbReference>
<protein>
    <recommendedName>
        <fullName evidence="3">Protein kinase domain-containing protein</fullName>
    </recommendedName>
</protein>
<evidence type="ECO:0000256" key="2">
    <source>
        <dbReference type="SAM" id="Phobius"/>
    </source>
</evidence>
<organism evidence="4 5">
    <name type="scientific">Ilex paraguariensis</name>
    <name type="common">yerba mate</name>
    <dbReference type="NCBI Taxonomy" id="185542"/>
    <lineage>
        <taxon>Eukaryota</taxon>
        <taxon>Viridiplantae</taxon>
        <taxon>Streptophyta</taxon>
        <taxon>Embryophyta</taxon>
        <taxon>Tracheophyta</taxon>
        <taxon>Spermatophyta</taxon>
        <taxon>Magnoliopsida</taxon>
        <taxon>eudicotyledons</taxon>
        <taxon>Gunneridae</taxon>
        <taxon>Pentapetalae</taxon>
        <taxon>asterids</taxon>
        <taxon>campanulids</taxon>
        <taxon>Aquifoliales</taxon>
        <taxon>Aquifoliaceae</taxon>
        <taxon>Ilex</taxon>
    </lineage>
</organism>
<dbReference type="PANTHER" id="PTHR48010">
    <property type="entry name" value="OS05G0588300 PROTEIN"/>
    <property type="match status" value="1"/>
</dbReference>
<keyword evidence="2" id="KW-0472">Membrane</keyword>
<dbReference type="Gene3D" id="1.10.510.10">
    <property type="entry name" value="Transferase(Phosphotransferase) domain 1"/>
    <property type="match status" value="1"/>
</dbReference>
<dbReference type="FunFam" id="1.10.510.10:FF:000095">
    <property type="entry name" value="protein STRUBBELIG-RECEPTOR FAMILY 8"/>
    <property type="match status" value="1"/>
</dbReference>
<feature type="domain" description="Protein kinase" evidence="3">
    <location>
        <begin position="22"/>
        <end position="338"/>
    </location>
</feature>
<evidence type="ECO:0000313" key="4">
    <source>
        <dbReference type="EMBL" id="CAK9134868.1"/>
    </source>
</evidence>
<keyword evidence="2" id="KW-1133">Transmembrane helix</keyword>
<feature type="transmembrane region" description="Helical" evidence="2">
    <location>
        <begin position="20"/>
        <end position="48"/>
    </location>
</feature>
<dbReference type="InterPro" id="IPR011009">
    <property type="entry name" value="Kinase-like_dom_sf"/>
</dbReference>
<keyword evidence="5" id="KW-1185">Reference proteome</keyword>
<dbReference type="EMBL" id="CAUOFW020000669">
    <property type="protein sequence ID" value="CAK9134868.1"/>
    <property type="molecule type" value="Genomic_DNA"/>
</dbReference>
<dbReference type="PANTHER" id="PTHR48010:SF64">
    <property type="entry name" value="PROTEIN KINASE DOMAIN-CONTAINING PROTEIN"/>
    <property type="match status" value="1"/>
</dbReference>
<dbReference type="InterPro" id="IPR000719">
    <property type="entry name" value="Prot_kinase_dom"/>
</dbReference>
<reference evidence="4 5" key="1">
    <citation type="submission" date="2024-02" db="EMBL/GenBank/DDBJ databases">
        <authorList>
            <person name="Vignale AGUSTIN F."/>
            <person name="Sosa J E."/>
            <person name="Modenutti C."/>
        </authorList>
    </citation>
    <scope>NUCLEOTIDE SEQUENCE [LARGE SCALE GENOMIC DNA]</scope>
</reference>
<feature type="region of interest" description="Disordered" evidence="1">
    <location>
        <begin position="56"/>
        <end position="81"/>
    </location>
</feature>
<dbReference type="SUPFAM" id="SSF56112">
    <property type="entry name" value="Protein kinase-like (PK-like)"/>
    <property type="match status" value="1"/>
</dbReference>
<comment type="caution">
    <text evidence="4">The sequence shown here is derived from an EMBL/GenBank/DDBJ whole genome shotgun (WGS) entry which is preliminary data.</text>
</comment>
<name>A0ABC8QQ82_9AQUA</name>
<evidence type="ECO:0000256" key="1">
    <source>
        <dbReference type="SAM" id="MobiDB-lite"/>
    </source>
</evidence>
<dbReference type="InterPro" id="IPR001245">
    <property type="entry name" value="Ser-Thr/Tyr_kinase_cat_dom"/>
</dbReference>
<feature type="compositionally biased region" description="Basic and acidic residues" evidence="1">
    <location>
        <begin position="68"/>
        <end position="81"/>
    </location>
</feature>
<evidence type="ECO:0000313" key="5">
    <source>
        <dbReference type="Proteomes" id="UP001642360"/>
    </source>
</evidence>
<dbReference type="Pfam" id="PF07714">
    <property type="entry name" value="PK_Tyr_Ser-Thr"/>
    <property type="match status" value="1"/>
</dbReference>
<sequence>MLCGPPLQPCFPTRSSKKKLTLGAIIAIAVGGALALFLVVLIIFVCCLKRKESKGNSVLKGKPASGGRSEKPREEFGSGAQEPEKNKLLFFEGCPYNFDLKDLLRASAEMLGKGSCWTAYKAVLEESTAVVVKRLKEVMVGKKQFEQKLFIIGRVGQHPNDSRVKISLGAAKGIAHVHSVGGAKFSHDNIKSSNVLLNLNLYGCVSDVSLTPLMSFPATPSRNAGYRAPEVIETQKHTHKSDVCSYGILLLEMLTGKQSIQSPAHDDTVDLPRWVQSVVKEEWKTEVFDVGLMKSQNIEEEMVQMLQIAMACVARLADMRPGMDEVVKMIEEIRPPDLGESTIIGIKQFQAVKCAYPMVSWEIIIFYFKFSICQFWRNSSDTRHNSMHSHSKVLPVPNQNLLMPALKFSGFILTVNQGLENGKVARQAMGKHGPTHGQASSFGDALRIVYRTRKREEKKRKELATISV</sequence>
<accession>A0ABC8QQ82</accession>